<proteinExistence type="predicted"/>
<sequence length="162" mass="17318">MSGLAPTGLRHAMAHFATGVTVVTTVQDGHDHAMTANSVTSVSLEPPLVLVCVQKDTGWHEAVTEAGIWGVSIMPRDGRPAASWLSTGGRPLHGQLTRIPHHRGELGVALVDDALATLECRTSGLHDAGDHTIVVGEVVASRADAHRDDPLIYYRSRYTTTR</sequence>
<protein>
    <submittedName>
        <fullName evidence="3">Flavin reductase family protein</fullName>
    </submittedName>
</protein>
<dbReference type="RefSeq" id="WP_068325789.1">
    <property type="nucleotide sequence ID" value="NZ_CP104874.1"/>
</dbReference>
<keyword evidence="1" id="KW-0560">Oxidoreductase</keyword>
<evidence type="ECO:0000313" key="3">
    <source>
        <dbReference type="EMBL" id="WWF05786.1"/>
    </source>
</evidence>
<keyword evidence="4" id="KW-1185">Reference proteome</keyword>
<evidence type="ECO:0000259" key="2">
    <source>
        <dbReference type="SMART" id="SM00903"/>
    </source>
</evidence>
<gene>
    <name evidence="3" type="ORF">N5P18_02605</name>
</gene>
<dbReference type="InterPro" id="IPR050268">
    <property type="entry name" value="NADH-dep_flavin_reductase"/>
</dbReference>
<evidence type="ECO:0000313" key="4">
    <source>
        <dbReference type="Proteomes" id="UP001381003"/>
    </source>
</evidence>
<name>A0ABZ2FEZ9_9MICO</name>
<dbReference type="Proteomes" id="UP001381003">
    <property type="component" value="Chromosome"/>
</dbReference>
<dbReference type="PANTHER" id="PTHR30466">
    <property type="entry name" value="FLAVIN REDUCTASE"/>
    <property type="match status" value="1"/>
</dbReference>
<dbReference type="PANTHER" id="PTHR30466:SF1">
    <property type="entry name" value="FMN REDUCTASE (NADH) RUTF"/>
    <property type="match status" value="1"/>
</dbReference>
<dbReference type="InterPro" id="IPR012349">
    <property type="entry name" value="Split_barrel_FMN-bd"/>
</dbReference>
<feature type="domain" description="Flavin reductase like" evidence="2">
    <location>
        <begin position="13"/>
        <end position="160"/>
    </location>
</feature>
<dbReference type="Pfam" id="PF01613">
    <property type="entry name" value="Flavin_Reduct"/>
    <property type="match status" value="1"/>
</dbReference>
<evidence type="ECO:0000256" key="1">
    <source>
        <dbReference type="ARBA" id="ARBA00023002"/>
    </source>
</evidence>
<dbReference type="InterPro" id="IPR002563">
    <property type="entry name" value="Flavin_Rdtase-like_dom"/>
</dbReference>
<dbReference type="Gene3D" id="2.30.110.10">
    <property type="entry name" value="Electron Transport, Fmn-binding Protein, Chain A"/>
    <property type="match status" value="1"/>
</dbReference>
<reference evidence="3 4" key="1">
    <citation type="submission" date="2022-09" db="EMBL/GenBank/DDBJ databases">
        <title>Complete genome sequence of Janibacter terrae strain COS04-44, PCL-degrading bacteria isolated from oil spilled coast.</title>
        <authorList>
            <person name="Park H."/>
            <person name="Kim J.Y."/>
            <person name="An S.H."/>
            <person name="Lee C.M."/>
            <person name="Weon H.-Y."/>
        </authorList>
    </citation>
    <scope>NUCLEOTIDE SEQUENCE [LARGE SCALE GENOMIC DNA]</scope>
    <source>
        <strain evidence="3 4">COS04-44</strain>
    </source>
</reference>
<dbReference type="SUPFAM" id="SSF50475">
    <property type="entry name" value="FMN-binding split barrel"/>
    <property type="match status" value="1"/>
</dbReference>
<organism evidence="3 4">
    <name type="scientific">Janibacter terrae</name>
    <dbReference type="NCBI Taxonomy" id="103817"/>
    <lineage>
        <taxon>Bacteria</taxon>
        <taxon>Bacillati</taxon>
        <taxon>Actinomycetota</taxon>
        <taxon>Actinomycetes</taxon>
        <taxon>Micrococcales</taxon>
        <taxon>Intrasporangiaceae</taxon>
        <taxon>Janibacter</taxon>
    </lineage>
</organism>
<dbReference type="EMBL" id="CP104874">
    <property type="protein sequence ID" value="WWF05786.1"/>
    <property type="molecule type" value="Genomic_DNA"/>
</dbReference>
<dbReference type="SMART" id="SM00903">
    <property type="entry name" value="Flavin_Reduct"/>
    <property type="match status" value="1"/>
</dbReference>
<accession>A0ABZ2FEZ9</accession>